<dbReference type="RefSeq" id="WP_095072973.1">
    <property type="nucleotide sequence ID" value="NZ_LT899436.1"/>
</dbReference>
<keyword evidence="1" id="KW-0812">Transmembrane</keyword>
<keyword evidence="1" id="KW-1133">Transmembrane helix</keyword>
<accession>A0A238UD74</accession>
<evidence type="ECO:0000313" key="2">
    <source>
        <dbReference type="EMBL" id="SNR16434.1"/>
    </source>
</evidence>
<keyword evidence="3" id="KW-1185">Reference proteome</keyword>
<reference evidence="2 3" key="1">
    <citation type="submission" date="2017-07" db="EMBL/GenBank/DDBJ databases">
        <authorList>
            <person name="Sun Z.S."/>
            <person name="Albrecht U."/>
            <person name="Echele G."/>
            <person name="Lee C.C."/>
        </authorList>
    </citation>
    <scope>NUCLEOTIDE SEQUENCE [LARGE SCALE GENOMIC DNA]</scope>
    <source>
        <strain evidence="3">type strain: KCTC 22618</strain>
    </source>
</reference>
<dbReference type="Proteomes" id="UP000215214">
    <property type="component" value="Chromosome TJEJU"/>
</dbReference>
<feature type="transmembrane region" description="Helical" evidence="1">
    <location>
        <begin position="36"/>
        <end position="57"/>
    </location>
</feature>
<proteinExistence type="predicted"/>
<feature type="transmembrane region" description="Helical" evidence="1">
    <location>
        <begin position="6"/>
        <end position="24"/>
    </location>
</feature>
<dbReference type="KEGG" id="tje:TJEJU_2756"/>
<dbReference type="AlphaFoldDB" id="A0A238UD74"/>
<sequence>MKKAFLTLYPVFLAGLAILIFNFLDSKNFNFYIFQHRVLVLIICIILFITSIVNVISSYEMNFSIGLILNSIAIVVSLILPILLLLGIIFQLH</sequence>
<keyword evidence="1" id="KW-0472">Membrane</keyword>
<feature type="transmembrane region" description="Helical" evidence="1">
    <location>
        <begin position="63"/>
        <end position="90"/>
    </location>
</feature>
<organism evidence="2 3">
    <name type="scientific">Tenacibaculum jejuense</name>
    <dbReference type="NCBI Taxonomy" id="584609"/>
    <lineage>
        <taxon>Bacteria</taxon>
        <taxon>Pseudomonadati</taxon>
        <taxon>Bacteroidota</taxon>
        <taxon>Flavobacteriia</taxon>
        <taxon>Flavobacteriales</taxon>
        <taxon>Flavobacteriaceae</taxon>
        <taxon>Tenacibaculum</taxon>
    </lineage>
</organism>
<dbReference type="EMBL" id="LT899436">
    <property type="protein sequence ID" value="SNR16434.1"/>
    <property type="molecule type" value="Genomic_DNA"/>
</dbReference>
<evidence type="ECO:0000256" key="1">
    <source>
        <dbReference type="SAM" id="Phobius"/>
    </source>
</evidence>
<protein>
    <submittedName>
        <fullName evidence="2">Uncharacterized protein</fullName>
    </submittedName>
</protein>
<evidence type="ECO:0000313" key="3">
    <source>
        <dbReference type="Proteomes" id="UP000215214"/>
    </source>
</evidence>
<name>A0A238UD74_9FLAO</name>
<gene>
    <name evidence="2" type="ORF">TJEJU_2756</name>
</gene>